<evidence type="ECO:0000313" key="3">
    <source>
        <dbReference type="Proteomes" id="UP001189429"/>
    </source>
</evidence>
<dbReference type="Proteomes" id="UP001189429">
    <property type="component" value="Unassembled WGS sequence"/>
</dbReference>
<evidence type="ECO:0000256" key="1">
    <source>
        <dbReference type="SAM" id="MobiDB-lite"/>
    </source>
</evidence>
<feature type="compositionally biased region" description="Polar residues" evidence="1">
    <location>
        <begin position="205"/>
        <end position="217"/>
    </location>
</feature>
<reference evidence="2" key="1">
    <citation type="submission" date="2023-10" db="EMBL/GenBank/DDBJ databases">
        <authorList>
            <person name="Chen Y."/>
            <person name="Shah S."/>
            <person name="Dougan E. K."/>
            <person name="Thang M."/>
            <person name="Chan C."/>
        </authorList>
    </citation>
    <scope>NUCLEOTIDE SEQUENCE [LARGE SCALE GENOMIC DNA]</scope>
</reference>
<sequence>MAPPGAGPPSPRGSDRGEGARPARPHVPARPTFCMGAYLEQLQDKDVRGDMLRSQTIIGILAEALDLKDKRGLLERSKSRGIRAPSLTGGSLEEDKDDPELFAPDTDSQFAKRRKMIHRVLKDDIEKELGNKVEFKKVPPSDNRLRKIFKVTGSELKVLINAVKNEPADCFDVEVKRLLLQFPDLVRLRLKEELDVDSLLTSTSTAQKTKGNKSMTTHQKHTETRQNEVCVEKWRDEWGAVEVTLEFERHEWIADRGDKVIKKGVYPRLLSIDVRFDLPRYTRRDHGAHGPTGATGTQTWTPPLQAGSRDFDVVNQWKERLLSELLSELAAQRSGLPQDVKEGRTVAKGKMDELYRSAAAELVVQSVLQAIEERGSQLMRRWRLERPPDPRFPDPGDLLRLHAIHADGGEQTSKHAANDYDMSKNQYHFVQLNVDRPVDEREATQVWDMVMQLVTKFGDKTAEMRQELRAKLNQLADPDNRLEQKPNGEWPSRKVPDPYVRRLVNQRRRAKDLDLDGRTIHTEGTLLYFAMRAKVPHQVLDELLEHGADPEALQSLHPLGIHQAVLRAPILYFAKDVEQVQTLIENDADTESKSCLKGLGGFFHSHDDVVDVLLRQK</sequence>
<dbReference type="EMBL" id="CAUYUJ010019133">
    <property type="protein sequence ID" value="CAK0888788.1"/>
    <property type="molecule type" value="Genomic_DNA"/>
</dbReference>
<comment type="caution">
    <text evidence="2">The sequence shown here is derived from an EMBL/GenBank/DDBJ whole genome shotgun (WGS) entry which is preliminary data.</text>
</comment>
<feature type="compositionally biased region" description="Pro residues" evidence="1">
    <location>
        <begin position="1"/>
        <end position="11"/>
    </location>
</feature>
<evidence type="ECO:0000313" key="2">
    <source>
        <dbReference type="EMBL" id="CAK0888788.1"/>
    </source>
</evidence>
<feature type="region of interest" description="Disordered" evidence="1">
    <location>
        <begin position="205"/>
        <end position="224"/>
    </location>
</feature>
<feature type="region of interest" description="Disordered" evidence="1">
    <location>
        <begin position="1"/>
        <end position="30"/>
    </location>
</feature>
<organism evidence="2 3">
    <name type="scientific">Prorocentrum cordatum</name>
    <dbReference type="NCBI Taxonomy" id="2364126"/>
    <lineage>
        <taxon>Eukaryota</taxon>
        <taxon>Sar</taxon>
        <taxon>Alveolata</taxon>
        <taxon>Dinophyceae</taxon>
        <taxon>Prorocentrales</taxon>
        <taxon>Prorocentraceae</taxon>
        <taxon>Prorocentrum</taxon>
    </lineage>
</organism>
<feature type="region of interest" description="Disordered" evidence="1">
    <location>
        <begin position="82"/>
        <end position="105"/>
    </location>
</feature>
<proteinExistence type="predicted"/>
<keyword evidence="3" id="KW-1185">Reference proteome</keyword>
<protein>
    <submittedName>
        <fullName evidence="2">Uncharacterized protein</fullName>
    </submittedName>
</protein>
<feature type="compositionally biased region" description="Low complexity" evidence="1">
    <location>
        <begin position="289"/>
        <end position="299"/>
    </location>
</feature>
<gene>
    <name evidence="2" type="ORF">PCOR1329_LOCUS69515</name>
</gene>
<feature type="region of interest" description="Disordered" evidence="1">
    <location>
        <begin position="284"/>
        <end position="305"/>
    </location>
</feature>
<accession>A0ABN9WT90</accession>
<name>A0ABN9WT90_9DINO</name>